<dbReference type="InterPro" id="IPR004640">
    <property type="entry name" value="HscB"/>
</dbReference>
<dbReference type="PANTHER" id="PTHR14021">
    <property type="entry name" value="IRON-SULFUR CLUSTER CO-CHAPERONE PROTEIN HSCB"/>
    <property type="match status" value="1"/>
</dbReference>
<dbReference type="SUPFAM" id="SSF46565">
    <property type="entry name" value="Chaperone J-domain"/>
    <property type="match status" value="1"/>
</dbReference>
<dbReference type="AlphaFoldDB" id="H8ZDJ6"/>
<dbReference type="PANTHER" id="PTHR14021:SF15">
    <property type="entry name" value="IRON-SULFUR CLUSTER CO-CHAPERONE PROTEIN HSCB"/>
    <property type="match status" value="1"/>
</dbReference>
<feature type="domain" description="J" evidence="1">
    <location>
        <begin position="12"/>
        <end position="78"/>
    </location>
</feature>
<dbReference type="GO" id="GO:0044571">
    <property type="term" value="P:[2Fe-2S] cluster assembly"/>
    <property type="evidence" value="ECO:0007669"/>
    <property type="project" value="InterPro"/>
</dbReference>
<gene>
    <name evidence="2" type="ORF">NERG_01667</name>
</gene>
<dbReference type="InterPro" id="IPR001623">
    <property type="entry name" value="DnaJ_domain"/>
</dbReference>
<dbReference type="CDD" id="cd06257">
    <property type="entry name" value="DnaJ"/>
    <property type="match status" value="1"/>
</dbReference>
<dbReference type="HOGENOM" id="CLU_068529_3_0_1"/>
<accession>H8ZDJ6</accession>
<name>H8ZDJ6_NEMA1</name>
<dbReference type="GO" id="GO:0001671">
    <property type="term" value="F:ATPase activator activity"/>
    <property type="evidence" value="ECO:0007669"/>
    <property type="project" value="InterPro"/>
</dbReference>
<evidence type="ECO:0000313" key="2">
    <source>
        <dbReference type="EMBL" id="EHY65221.1"/>
    </source>
</evidence>
<dbReference type="GO" id="GO:0005739">
    <property type="term" value="C:mitochondrion"/>
    <property type="evidence" value="ECO:0007669"/>
    <property type="project" value="TreeGrafter"/>
</dbReference>
<evidence type="ECO:0000259" key="1">
    <source>
        <dbReference type="PROSITE" id="PS50076"/>
    </source>
</evidence>
<dbReference type="GO" id="GO:0051087">
    <property type="term" value="F:protein-folding chaperone binding"/>
    <property type="evidence" value="ECO:0007669"/>
    <property type="project" value="InterPro"/>
</dbReference>
<dbReference type="InterPro" id="IPR036869">
    <property type="entry name" value="J_dom_sf"/>
</dbReference>
<dbReference type="OrthoDB" id="445556at2759"/>
<dbReference type="SMART" id="SM00271">
    <property type="entry name" value="DnaJ"/>
    <property type="match status" value="1"/>
</dbReference>
<proteinExistence type="predicted"/>
<dbReference type="Proteomes" id="UP000005622">
    <property type="component" value="Unassembled WGS sequence"/>
</dbReference>
<dbReference type="EMBL" id="JH604636">
    <property type="protein sequence ID" value="EHY65221.1"/>
    <property type="molecule type" value="Genomic_DNA"/>
</dbReference>
<dbReference type="PROSITE" id="PS50076">
    <property type="entry name" value="DNAJ_2"/>
    <property type="match status" value="1"/>
</dbReference>
<organism evidence="2">
    <name type="scientific">Nematocida ausubeli (strain ATCC PRA-371 / ERTm2)</name>
    <name type="common">Nematode killer fungus</name>
    <dbReference type="NCBI Taxonomy" id="1913371"/>
    <lineage>
        <taxon>Eukaryota</taxon>
        <taxon>Fungi</taxon>
        <taxon>Fungi incertae sedis</taxon>
        <taxon>Microsporidia</taxon>
        <taxon>Nematocida</taxon>
    </lineage>
</organism>
<protein>
    <recommendedName>
        <fullName evidence="1">J domain-containing protein</fullName>
    </recommendedName>
</protein>
<dbReference type="Gene3D" id="1.10.287.110">
    <property type="entry name" value="DnaJ domain"/>
    <property type="match status" value="1"/>
</dbReference>
<reference evidence="2" key="1">
    <citation type="submission" date="2011-03" db="EMBL/GenBank/DDBJ databases">
        <title>The Genome Sequence of Nematocida sp1 strain ERTm2.</title>
        <authorList>
            <consortium name="The Broad Institute Genome Sequencing Platform"/>
            <consortium name="The Broad Institute Genome Sequencing Center for Infectious Disease"/>
            <person name="Cuomo C."/>
            <person name="Troemel E."/>
            <person name="Young S.K."/>
            <person name="Zeng Q."/>
            <person name="Gargeya S."/>
            <person name="Fitzgerald M."/>
            <person name="Haas B."/>
            <person name="Abouelleil A."/>
            <person name="Alvarado L."/>
            <person name="Arachchi H.M."/>
            <person name="Berlin A."/>
            <person name="Brown A."/>
            <person name="Chapman S.B."/>
            <person name="Chen Z."/>
            <person name="Dunbar C."/>
            <person name="Freedman E."/>
            <person name="Gearin G."/>
            <person name="Gellesch M."/>
            <person name="Goldberg J."/>
            <person name="Griggs A."/>
            <person name="Gujja S."/>
            <person name="Heilman E.R."/>
            <person name="Heiman D."/>
            <person name="Howarth C."/>
            <person name="Larson L."/>
            <person name="Lui A."/>
            <person name="MacDonald P.J.P."/>
            <person name="Mehta T."/>
            <person name="Montmayeur A."/>
            <person name="Murphy C."/>
            <person name="Neiman D."/>
            <person name="Pearson M."/>
            <person name="Priest M."/>
            <person name="Roberts A."/>
            <person name="Saif S."/>
            <person name="Shea T."/>
            <person name="Shenoy N."/>
            <person name="Sisk P."/>
            <person name="Stolte C."/>
            <person name="Sykes S."/>
            <person name="White J."/>
            <person name="Yandava C."/>
            <person name="Wortman J."/>
            <person name="Nusbaum C."/>
            <person name="Birren B."/>
        </authorList>
    </citation>
    <scope>NUCLEOTIDE SEQUENCE</scope>
    <source>
        <strain evidence="2">ERTm2</strain>
    </source>
</reference>
<dbReference type="Pfam" id="PF00226">
    <property type="entry name" value="DnaJ"/>
    <property type="match status" value="1"/>
</dbReference>
<dbReference type="STRING" id="944018.H8ZDJ6"/>
<sequence>MQKIFVKMPENTLFHVFSIPRETFTNDLLKKSYHSLIKQVHPDKTATHSTAADAAQFINKAYKVLSNDYTRSIYEYSLDNAKNLVEREVPHGIPTRFSTVMDLEKERVGCNKGLVSAEFLDSILSLEDQIESADSSTLDSLQQHIMKEIQTCKENKKKATWLARWRYYNRLLDIILHKRMIE</sequence>